<sequence>MSRGALSSGRCHWCLLFGFVSFAVVVVVLVVVVVVAVVVFVMIVVAVVIVVFCSYCPLLFVVLHCYMYSLPSQHLSKAILSKARFCGSRSKPAKEVQKPGCFGAIRSFNGY</sequence>
<accession>A0A813KYX9</accession>
<gene>
    <name evidence="2" type="ORF">PGLA2088_LOCUS38847</name>
</gene>
<keyword evidence="1" id="KW-1133">Transmembrane helix</keyword>
<keyword evidence="1" id="KW-0812">Transmembrane</keyword>
<organism evidence="2 3">
    <name type="scientific">Polarella glacialis</name>
    <name type="common">Dinoflagellate</name>
    <dbReference type="NCBI Taxonomy" id="89957"/>
    <lineage>
        <taxon>Eukaryota</taxon>
        <taxon>Sar</taxon>
        <taxon>Alveolata</taxon>
        <taxon>Dinophyceae</taxon>
        <taxon>Suessiales</taxon>
        <taxon>Suessiaceae</taxon>
        <taxon>Polarella</taxon>
    </lineage>
</organism>
<comment type="caution">
    <text evidence="2">The sequence shown here is derived from an EMBL/GenBank/DDBJ whole genome shotgun (WGS) entry which is preliminary data.</text>
</comment>
<reference evidence="2" key="1">
    <citation type="submission" date="2021-02" db="EMBL/GenBank/DDBJ databases">
        <authorList>
            <person name="Dougan E. K."/>
            <person name="Rhodes N."/>
            <person name="Thang M."/>
            <person name="Chan C."/>
        </authorList>
    </citation>
    <scope>NUCLEOTIDE SEQUENCE</scope>
</reference>
<evidence type="ECO:0000256" key="1">
    <source>
        <dbReference type="SAM" id="Phobius"/>
    </source>
</evidence>
<dbReference type="AlphaFoldDB" id="A0A813KYX9"/>
<protein>
    <submittedName>
        <fullName evidence="2">Uncharacterized protein</fullName>
    </submittedName>
</protein>
<feature type="transmembrane region" description="Helical" evidence="1">
    <location>
        <begin position="12"/>
        <end position="37"/>
    </location>
</feature>
<dbReference type="EMBL" id="CAJNNW010032887">
    <property type="protein sequence ID" value="CAE8715938.1"/>
    <property type="molecule type" value="Genomic_DNA"/>
</dbReference>
<evidence type="ECO:0000313" key="2">
    <source>
        <dbReference type="EMBL" id="CAE8715938.1"/>
    </source>
</evidence>
<name>A0A813KYX9_POLGL</name>
<keyword evidence="1" id="KW-0472">Membrane</keyword>
<dbReference type="Proteomes" id="UP000626109">
    <property type="component" value="Unassembled WGS sequence"/>
</dbReference>
<proteinExistence type="predicted"/>
<feature type="transmembrane region" description="Helical" evidence="1">
    <location>
        <begin position="43"/>
        <end position="67"/>
    </location>
</feature>
<evidence type="ECO:0000313" key="3">
    <source>
        <dbReference type="Proteomes" id="UP000626109"/>
    </source>
</evidence>